<gene>
    <name evidence="1" type="ORF">RDB_LOCUS164465</name>
</gene>
<organism evidence="1 2">
    <name type="scientific">Rhizoctonia solani</name>
    <dbReference type="NCBI Taxonomy" id="456999"/>
    <lineage>
        <taxon>Eukaryota</taxon>
        <taxon>Fungi</taxon>
        <taxon>Dikarya</taxon>
        <taxon>Basidiomycota</taxon>
        <taxon>Agaricomycotina</taxon>
        <taxon>Agaricomycetes</taxon>
        <taxon>Cantharellales</taxon>
        <taxon>Ceratobasidiaceae</taxon>
        <taxon>Rhizoctonia</taxon>
    </lineage>
</organism>
<protein>
    <submittedName>
        <fullName evidence="1">Uncharacterized protein</fullName>
    </submittedName>
</protein>
<comment type="caution">
    <text evidence="1">The sequence shown here is derived from an EMBL/GenBank/DDBJ whole genome shotgun (WGS) entry which is preliminary data.</text>
</comment>
<dbReference type="AlphaFoldDB" id="A0A8H3BVH8"/>
<name>A0A8H3BVH8_9AGAM</name>
<dbReference type="Gene3D" id="3.90.176.10">
    <property type="entry name" value="Toxin ADP-ribosyltransferase, Chain A, domain 1"/>
    <property type="match status" value="1"/>
</dbReference>
<proteinExistence type="predicted"/>
<accession>A0A8H3BVH8</accession>
<dbReference type="Proteomes" id="UP000663841">
    <property type="component" value="Unassembled WGS sequence"/>
</dbReference>
<reference evidence="1" key="1">
    <citation type="submission" date="2021-01" db="EMBL/GenBank/DDBJ databases">
        <authorList>
            <person name="Kaushik A."/>
        </authorList>
    </citation>
    <scope>NUCLEOTIDE SEQUENCE</scope>
    <source>
        <strain evidence="1">AG3-T5</strain>
    </source>
</reference>
<dbReference type="EMBL" id="CAJMWW010000309">
    <property type="protein sequence ID" value="CAE6465795.1"/>
    <property type="molecule type" value="Genomic_DNA"/>
</dbReference>
<evidence type="ECO:0000313" key="1">
    <source>
        <dbReference type="EMBL" id="CAE6465795.1"/>
    </source>
</evidence>
<evidence type="ECO:0000313" key="2">
    <source>
        <dbReference type="Proteomes" id="UP000663841"/>
    </source>
</evidence>
<sequence length="559" mass="61777">MWYLSQITNPTGSHLWFSDGRPITERRGGPRTSSRLIIDKQGFVDISDFTPFIETTPRITGVLDLNNRSIPYTSDPASIKLVLPGDGSFSFSLSSASGSMTGRLKPIPQVSSADANFMRRMIAEKYVPYPTVPGVPGKSAEEIRALGKQLFPFSPFSFELAMAVYDWTTASFTRMVLMKIFGYTSIPQNPLPLDSNSIAKMIWESNWGSYVPQNPVYMNSFMMKPAFSLPQVQTQLANVQAKLQHFVNVQNRILTAAFTSMPRTNLQHAPRLFSGQPDIYQLGLGRVPIEFLECPLNVGPPGVELQMAFAEATKTFIRPGRVITTKMVWSFADSIDIAAHYHNGLILIAHPPYGNSRVWEEAAYITPLSNDPKKNEYTFAPGTRFRVLSVRSGSVDGKPVQFLELVVLRRQGRTSALVADNTTAEHEGLDDTTNDDLDATNLTDNLDATAFNTAGVNTVDINPIVTDVAEVEASESLGGEIDAGDIDIGVIQESDIGTVDQDAGYMDHAEELNTDEVHPLPRPVLSDIPMRRVAYPPYNHYHTHLDGGRRCNCADETHE</sequence>